<name>A0A6B8W542_9CORY</name>
<proteinExistence type="inferred from homology"/>
<feature type="transmembrane region" description="Helical" evidence="7">
    <location>
        <begin position="148"/>
        <end position="166"/>
    </location>
</feature>
<dbReference type="AlphaFoldDB" id="A0A6B8W542"/>
<feature type="transmembrane region" description="Helical" evidence="7">
    <location>
        <begin position="341"/>
        <end position="359"/>
    </location>
</feature>
<gene>
    <name evidence="9" type="primary">mmpL8</name>
    <name evidence="9" type="ORF">COCCU_08735</name>
</gene>
<dbReference type="GO" id="GO:0005886">
    <property type="term" value="C:plasma membrane"/>
    <property type="evidence" value="ECO:0007669"/>
    <property type="project" value="UniProtKB-SubCell"/>
</dbReference>
<feature type="transmembrane region" description="Helical" evidence="7">
    <location>
        <begin position="472"/>
        <end position="490"/>
    </location>
</feature>
<accession>A0A6B8W542</accession>
<reference evidence="9 10" key="1">
    <citation type="submission" date="2019-11" db="EMBL/GenBank/DDBJ databases">
        <title>Complete genome sequence of Corynebacterium kalinowskii 1959, a novel Corynebacterium species isolated from soil of a small paddock in Vilsendorf, Germany.</title>
        <authorList>
            <person name="Schaffert L."/>
            <person name="Ruwe M."/>
            <person name="Milse J."/>
            <person name="Hanuschka K."/>
            <person name="Ortseifen V."/>
            <person name="Droste J."/>
            <person name="Brandt D."/>
            <person name="Schlueter L."/>
            <person name="Kutter Y."/>
            <person name="Vinke S."/>
            <person name="Viehoefer P."/>
            <person name="Jacob L."/>
            <person name="Luebke N.-C."/>
            <person name="Schulte-Berndt E."/>
            <person name="Hain C."/>
            <person name="Linder M."/>
            <person name="Schmidt P."/>
            <person name="Wollenschlaeger L."/>
            <person name="Luttermann T."/>
            <person name="Thieme E."/>
            <person name="Hassa J."/>
            <person name="Haak M."/>
            <person name="Wittchen M."/>
            <person name="Mentz A."/>
            <person name="Persicke M."/>
            <person name="Busche T."/>
            <person name="Ruckert C."/>
        </authorList>
    </citation>
    <scope>NUCLEOTIDE SEQUENCE [LARGE SCALE GENOMIC DNA]</scope>
    <source>
        <strain evidence="9 10">2039</strain>
    </source>
</reference>
<evidence type="ECO:0000313" key="9">
    <source>
        <dbReference type="EMBL" id="QGU07671.1"/>
    </source>
</evidence>
<feature type="transmembrane region" description="Helical" evidence="7">
    <location>
        <begin position="566"/>
        <end position="591"/>
    </location>
</feature>
<protein>
    <submittedName>
        <fullName evidence="9">Membrane transport protein mmpL8</fullName>
    </submittedName>
</protein>
<dbReference type="SUPFAM" id="SSF82866">
    <property type="entry name" value="Multidrug efflux transporter AcrB transmembrane domain"/>
    <property type="match status" value="2"/>
</dbReference>
<evidence type="ECO:0000256" key="4">
    <source>
        <dbReference type="ARBA" id="ARBA00022692"/>
    </source>
</evidence>
<dbReference type="PANTHER" id="PTHR33406">
    <property type="entry name" value="MEMBRANE PROTEIN MJ1562-RELATED"/>
    <property type="match status" value="1"/>
</dbReference>
<comment type="subcellular location">
    <subcellularLocation>
        <location evidence="1">Cell membrane</location>
        <topology evidence="1">Multi-pass membrane protein</topology>
    </subcellularLocation>
</comment>
<keyword evidence="3" id="KW-1003">Cell membrane</keyword>
<dbReference type="EMBL" id="CP046455">
    <property type="protein sequence ID" value="QGU07671.1"/>
    <property type="molecule type" value="Genomic_DNA"/>
</dbReference>
<organism evidence="9 10">
    <name type="scientific">Corynebacterium occultum</name>
    <dbReference type="NCBI Taxonomy" id="2675219"/>
    <lineage>
        <taxon>Bacteria</taxon>
        <taxon>Bacillati</taxon>
        <taxon>Actinomycetota</taxon>
        <taxon>Actinomycetes</taxon>
        <taxon>Mycobacteriales</taxon>
        <taxon>Corynebacteriaceae</taxon>
        <taxon>Corynebacterium</taxon>
    </lineage>
</organism>
<feature type="transmembrane region" description="Helical" evidence="7">
    <location>
        <begin position="208"/>
        <end position="227"/>
    </location>
</feature>
<evidence type="ECO:0000256" key="7">
    <source>
        <dbReference type="SAM" id="Phobius"/>
    </source>
</evidence>
<evidence type="ECO:0000256" key="1">
    <source>
        <dbReference type="ARBA" id="ARBA00004651"/>
    </source>
</evidence>
<evidence type="ECO:0000259" key="8">
    <source>
        <dbReference type="PROSITE" id="PS50156"/>
    </source>
</evidence>
<dbReference type="Gene3D" id="1.20.1640.10">
    <property type="entry name" value="Multidrug efflux transporter AcrB transmembrane domain"/>
    <property type="match status" value="2"/>
</dbReference>
<dbReference type="InterPro" id="IPR004869">
    <property type="entry name" value="MMPL_dom"/>
</dbReference>
<sequence precursor="true">MRRFRWLTLLLLIVGGLVMAIGSATLPNNPTGMLPDEADSTQVSQILADSDSANGNAAVIFFKSDNGPLDMAAVGTKAQELGGPAIPSEDGTAAIIPLNIDAESLSGNSDEVQALRGEARAGLPEGVTAQVTGPAAISADLAGVFEGANFLLLGVTGLIVAVLLIFTYRSPILWIIPLAVIGIADRVAATAFTWVLDALGMTWNESTAGILSVLVFGAGTNYALLLISRYRDELHHTPDRFEAMAKAWTPTAKTVLASGVTVVLGVACLMLSNTAANRGLGAATMIGIVIAMAFALFALPGALVTFGRWIFWPQKPEVGTKVEHKFWDRIGNVVRQSPRKVLVGCLALLIICAAGYPFLNIGLKQEDQFIDTPESITAAAELTESFPEQNATPAKVLTQDAAEVTSRMEQADITFTPADEVNGWAVFNVTDVPAAEDETVELRAVLEGTETLVGGSDAELLDTKDFAASDRMIIFPLVLLVVFVALVGLLRSFLAPLIMVGTVLLTNIAALGLGWWISTGIFGFDTYADTTPLYAFVFLVALGIDYSIFLITRTREDARKVGTRDGVLTALSSTGGVITSAGILLAAVFAALGVLPLVALAQIGIVIFIGVLLDTLLVRTLLIPSLVRLLGEKFWWPTTLKPSPENTENAADDSETLSVKA</sequence>
<dbReference type="InterPro" id="IPR050545">
    <property type="entry name" value="Mycobact_MmpL"/>
</dbReference>
<feature type="transmembrane region" description="Helical" evidence="7">
    <location>
        <begin position="533"/>
        <end position="554"/>
    </location>
</feature>
<dbReference type="PROSITE" id="PS50156">
    <property type="entry name" value="SSD"/>
    <property type="match status" value="1"/>
</dbReference>
<comment type="similarity">
    <text evidence="2">Belongs to the resistance-nodulation-cell division (RND) (TC 2.A.6) family. MmpL subfamily.</text>
</comment>
<keyword evidence="5 7" id="KW-1133">Transmembrane helix</keyword>
<feature type="transmembrane region" description="Helical" evidence="7">
    <location>
        <begin position="497"/>
        <end position="518"/>
    </location>
</feature>
<keyword evidence="10" id="KW-1185">Reference proteome</keyword>
<evidence type="ECO:0000313" key="10">
    <source>
        <dbReference type="Proteomes" id="UP000424462"/>
    </source>
</evidence>
<keyword evidence="4 7" id="KW-0812">Transmembrane</keyword>
<dbReference type="PANTHER" id="PTHR33406:SF6">
    <property type="entry name" value="MEMBRANE PROTEIN YDGH-RELATED"/>
    <property type="match status" value="1"/>
</dbReference>
<evidence type="ECO:0000256" key="6">
    <source>
        <dbReference type="ARBA" id="ARBA00023136"/>
    </source>
</evidence>
<feature type="transmembrane region" description="Helical" evidence="7">
    <location>
        <begin position="282"/>
        <end position="306"/>
    </location>
</feature>
<evidence type="ECO:0000256" key="2">
    <source>
        <dbReference type="ARBA" id="ARBA00010157"/>
    </source>
</evidence>
<keyword evidence="6 7" id="KW-0472">Membrane</keyword>
<dbReference type="Proteomes" id="UP000424462">
    <property type="component" value="Chromosome"/>
</dbReference>
<evidence type="ECO:0000256" key="3">
    <source>
        <dbReference type="ARBA" id="ARBA00022475"/>
    </source>
</evidence>
<dbReference type="Pfam" id="PF03176">
    <property type="entry name" value="MMPL"/>
    <property type="match status" value="2"/>
</dbReference>
<feature type="domain" description="SSD" evidence="8">
    <location>
        <begin position="484"/>
        <end position="628"/>
    </location>
</feature>
<dbReference type="InterPro" id="IPR000731">
    <property type="entry name" value="SSD"/>
</dbReference>
<feature type="transmembrane region" description="Helical" evidence="7">
    <location>
        <begin position="597"/>
        <end position="618"/>
    </location>
</feature>
<dbReference type="KEGG" id="cok:COCCU_08735"/>
<feature type="transmembrane region" description="Helical" evidence="7">
    <location>
        <begin position="173"/>
        <end position="196"/>
    </location>
</feature>
<evidence type="ECO:0000256" key="5">
    <source>
        <dbReference type="ARBA" id="ARBA00022989"/>
    </source>
</evidence>
<feature type="transmembrane region" description="Helical" evidence="7">
    <location>
        <begin position="254"/>
        <end position="276"/>
    </location>
</feature>